<reference evidence="2" key="1">
    <citation type="journal article" date="2014" name="Int. J. Syst. Evol. Microbiol.">
        <title>Complete genome sequence of Corynebacterium casei LMG S-19264T (=DSM 44701T), isolated from a smear-ripened cheese.</title>
        <authorList>
            <consortium name="US DOE Joint Genome Institute (JGI-PGF)"/>
            <person name="Walter F."/>
            <person name="Albersmeier A."/>
            <person name="Kalinowski J."/>
            <person name="Ruckert C."/>
        </authorList>
    </citation>
    <scope>NUCLEOTIDE SEQUENCE</scope>
    <source>
        <strain evidence="2">CGMCC 4.5737</strain>
    </source>
</reference>
<keyword evidence="1" id="KW-1133">Transmembrane helix</keyword>
<dbReference type="EMBL" id="BMMK01000012">
    <property type="protein sequence ID" value="GGM57197.1"/>
    <property type="molecule type" value="Genomic_DNA"/>
</dbReference>
<feature type="transmembrane region" description="Helical" evidence="1">
    <location>
        <begin position="27"/>
        <end position="47"/>
    </location>
</feature>
<accession>A0A8J3CGE7</accession>
<dbReference type="Proteomes" id="UP000637578">
    <property type="component" value="Unassembled WGS sequence"/>
</dbReference>
<keyword evidence="1" id="KW-0812">Transmembrane</keyword>
<dbReference type="AlphaFoldDB" id="A0A8J3CGE7"/>
<keyword evidence="1" id="KW-0472">Membrane</keyword>
<keyword evidence="3" id="KW-1185">Reference proteome</keyword>
<reference evidence="2" key="2">
    <citation type="submission" date="2020-09" db="EMBL/GenBank/DDBJ databases">
        <authorList>
            <person name="Sun Q."/>
            <person name="Zhou Y."/>
        </authorList>
    </citation>
    <scope>NUCLEOTIDE SEQUENCE</scope>
    <source>
        <strain evidence="2">CGMCC 4.5737</strain>
    </source>
</reference>
<feature type="transmembrane region" description="Helical" evidence="1">
    <location>
        <begin position="53"/>
        <end position="71"/>
    </location>
</feature>
<sequence length="81" mass="9461">MTQSQSLFLRRLLWQLRRPVSRRERRAMVMAYTFLAIGTFLLATRLVPLTISVPIFVIAAVTVITCSAYWYRKALRKENLS</sequence>
<evidence type="ECO:0000313" key="3">
    <source>
        <dbReference type="Proteomes" id="UP000637578"/>
    </source>
</evidence>
<comment type="caution">
    <text evidence="2">The sequence shown here is derived from an EMBL/GenBank/DDBJ whole genome shotgun (WGS) entry which is preliminary data.</text>
</comment>
<proteinExistence type="predicted"/>
<evidence type="ECO:0000313" key="2">
    <source>
        <dbReference type="EMBL" id="GGM57197.1"/>
    </source>
</evidence>
<organism evidence="2 3">
    <name type="scientific">Longimycelium tulufanense</name>
    <dbReference type="NCBI Taxonomy" id="907463"/>
    <lineage>
        <taxon>Bacteria</taxon>
        <taxon>Bacillati</taxon>
        <taxon>Actinomycetota</taxon>
        <taxon>Actinomycetes</taxon>
        <taxon>Pseudonocardiales</taxon>
        <taxon>Pseudonocardiaceae</taxon>
        <taxon>Longimycelium</taxon>
    </lineage>
</organism>
<protein>
    <submittedName>
        <fullName evidence="2">Uncharacterized protein</fullName>
    </submittedName>
</protein>
<gene>
    <name evidence="2" type="ORF">GCM10012275_30390</name>
</gene>
<evidence type="ECO:0000256" key="1">
    <source>
        <dbReference type="SAM" id="Phobius"/>
    </source>
</evidence>
<name>A0A8J3CGE7_9PSEU</name>